<feature type="transmembrane region" description="Helical" evidence="6">
    <location>
        <begin position="468"/>
        <end position="489"/>
    </location>
</feature>
<dbReference type="Proteomes" id="UP001283361">
    <property type="component" value="Unassembled WGS sequence"/>
</dbReference>
<dbReference type="PANTHER" id="PTHR24064">
    <property type="entry name" value="SOLUTE CARRIER FAMILY 22 MEMBER"/>
    <property type="match status" value="1"/>
</dbReference>
<sequence length="883" mass="98282">MAIEHIFDQIGGFSRFQVLFVVWVYSFKFMMAWSTMLLSFASFKNDHACIIDSVFNQSTSENIDEPAVWATANRGFNNNTLINACEVGGITCQGFYFFGTKRTIISEWSLVCDLRWMKATITSIQFGGVLTGAVIGGQSGDYFGRKKTLYGSYLLHTILNVVAAYSFSWQMFTAMRFFIGVMIGVVLVMIVPYSTEFFPIQWRHIIPALPMWPLGVCAFALAAWILEDWAELHLACAILGIPGLLGFFYIPESSRWLATQGRELEAYDTLKKMAKLNRKELPSTAEETIKKIATEEKTTGKGKDYSYHDLFKNADSTKITIIAGFQWFVLSMVFYGLSFAVTSFAGNLYLNIFLMSIVSIPANFISFLLIDRIGRRWTCLVFLSVAVVVSFVCVGLHLKAPKHVAETLISYICLVAKLAVAACWTASQTWVTESYPTVTRSLGYGFSNMTSRVGAIIAPFVINLDEMPLLTFVLMGIMGSLSMVLTYFWPETQNKTMAETVFERKGMTSDLEDKNNIDLEINSADISPYTISNVEKGDTDVAFLSRRRDGRSVSKSSTPERPLSPTLPSITQPDPAPTLEELDTPPTIDELRKATKSLATFRVALNNVKKIARKCANILAGSTCATAFNSLRAVRHQDFSSHGGSFSEYFPIKDGVKQERFLAPTIFGLSISLLLRFAFRESENGIFFHVKNDGYLFNLARLRAKTKVRRVLITELSFPDDAALICHIEEALQRSITRFAKAYNAFGLTISLKKTHITGQDVSDTPYITIDHHALEAVDNLTTLAAASSVTYPWILSTMASLAKRVWGNPLLTINRKVADYAGSARMDDGRLPKDIMGGGLATVTRPTGRPILRTKDFCKRDLKTGGISLGNLESSTADRTLW</sequence>
<evidence type="ECO:0000256" key="3">
    <source>
        <dbReference type="ARBA" id="ARBA00022989"/>
    </source>
</evidence>
<comment type="subcellular location">
    <subcellularLocation>
        <location evidence="1">Membrane</location>
        <topology evidence="1">Multi-pass membrane protein</topology>
    </subcellularLocation>
</comment>
<name>A0AAE1A417_9GAST</name>
<feature type="transmembrane region" description="Helical" evidence="6">
    <location>
        <begin position="174"/>
        <end position="193"/>
    </location>
</feature>
<reference evidence="8" key="1">
    <citation type="journal article" date="2023" name="G3 (Bethesda)">
        <title>A reference genome for the long-term kleptoplast-retaining sea slug Elysia crispata morphotype clarki.</title>
        <authorList>
            <person name="Eastman K.E."/>
            <person name="Pendleton A.L."/>
            <person name="Shaikh M.A."/>
            <person name="Suttiyut T."/>
            <person name="Ogas R."/>
            <person name="Tomko P."/>
            <person name="Gavelis G."/>
            <person name="Widhalm J.R."/>
            <person name="Wisecaver J.H."/>
        </authorList>
    </citation>
    <scope>NUCLEOTIDE SEQUENCE</scope>
    <source>
        <strain evidence="8">ECLA1</strain>
    </source>
</reference>
<dbReference type="PROSITE" id="PS00217">
    <property type="entry name" value="SUGAR_TRANSPORT_2"/>
    <property type="match status" value="1"/>
</dbReference>
<feature type="transmembrane region" description="Helical" evidence="6">
    <location>
        <begin position="232"/>
        <end position="250"/>
    </location>
</feature>
<evidence type="ECO:0000256" key="6">
    <source>
        <dbReference type="SAM" id="Phobius"/>
    </source>
</evidence>
<evidence type="ECO:0000259" key="7">
    <source>
        <dbReference type="PROSITE" id="PS50850"/>
    </source>
</evidence>
<protein>
    <recommendedName>
        <fullName evidence="7">Major facilitator superfamily (MFS) profile domain-containing protein</fullName>
    </recommendedName>
</protein>
<feature type="transmembrane region" description="Helical" evidence="6">
    <location>
        <begin position="442"/>
        <end position="462"/>
    </location>
</feature>
<dbReference type="InterPro" id="IPR005828">
    <property type="entry name" value="MFS_sugar_transport-like"/>
</dbReference>
<accession>A0AAE1A417</accession>
<dbReference type="InterPro" id="IPR005829">
    <property type="entry name" value="Sugar_transporter_CS"/>
</dbReference>
<dbReference type="GO" id="GO:0016020">
    <property type="term" value="C:membrane"/>
    <property type="evidence" value="ECO:0007669"/>
    <property type="project" value="UniProtKB-SubCell"/>
</dbReference>
<organism evidence="8 9">
    <name type="scientific">Elysia crispata</name>
    <name type="common">lettuce slug</name>
    <dbReference type="NCBI Taxonomy" id="231223"/>
    <lineage>
        <taxon>Eukaryota</taxon>
        <taxon>Metazoa</taxon>
        <taxon>Spiralia</taxon>
        <taxon>Lophotrochozoa</taxon>
        <taxon>Mollusca</taxon>
        <taxon>Gastropoda</taxon>
        <taxon>Heterobranchia</taxon>
        <taxon>Euthyneura</taxon>
        <taxon>Panpulmonata</taxon>
        <taxon>Sacoglossa</taxon>
        <taxon>Placobranchoidea</taxon>
        <taxon>Plakobranchidae</taxon>
        <taxon>Elysia</taxon>
    </lineage>
</organism>
<keyword evidence="2 6" id="KW-0812">Transmembrane</keyword>
<dbReference type="InterPro" id="IPR036259">
    <property type="entry name" value="MFS_trans_sf"/>
</dbReference>
<feature type="transmembrane region" description="Helical" evidence="6">
    <location>
        <begin position="409"/>
        <end position="430"/>
    </location>
</feature>
<feature type="transmembrane region" description="Helical" evidence="6">
    <location>
        <begin position="319"/>
        <end position="342"/>
    </location>
</feature>
<feature type="transmembrane region" description="Helical" evidence="6">
    <location>
        <begin position="348"/>
        <end position="370"/>
    </location>
</feature>
<evidence type="ECO:0000256" key="1">
    <source>
        <dbReference type="ARBA" id="ARBA00004141"/>
    </source>
</evidence>
<evidence type="ECO:0000256" key="2">
    <source>
        <dbReference type="ARBA" id="ARBA00022692"/>
    </source>
</evidence>
<feature type="transmembrane region" description="Helical" evidence="6">
    <location>
        <begin position="20"/>
        <end position="41"/>
    </location>
</feature>
<feature type="transmembrane region" description="Helical" evidence="6">
    <location>
        <begin position="661"/>
        <end position="679"/>
    </location>
</feature>
<feature type="region of interest" description="Disordered" evidence="5">
    <location>
        <begin position="547"/>
        <end position="583"/>
    </location>
</feature>
<feature type="domain" description="Major facilitator superfamily (MFS) profile" evidence="7">
    <location>
        <begin position="72"/>
        <end position="494"/>
    </location>
</feature>
<proteinExistence type="predicted"/>
<dbReference type="SUPFAM" id="SSF103473">
    <property type="entry name" value="MFS general substrate transporter"/>
    <property type="match status" value="1"/>
</dbReference>
<dbReference type="Gene3D" id="1.20.1250.20">
    <property type="entry name" value="MFS general substrate transporter like domains"/>
    <property type="match status" value="1"/>
</dbReference>
<dbReference type="InterPro" id="IPR020846">
    <property type="entry name" value="MFS_dom"/>
</dbReference>
<dbReference type="AlphaFoldDB" id="A0AAE1A417"/>
<gene>
    <name evidence="8" type="ORF">RRG08_006197</name>
</gene>
<evidence type="ECO:0000313" key="8">
    <source>
        <dbReference type="EMBL" id="KAK3780291.1"/>
    </source>
</evidence>
<dbReference type="Pfam" id="PF00083">
    <property type="entry name" value="Sugar_tr"/>
    <property type="match status" value="1"/>
</dbReference>
<feature type="transmembrane region" description="Helical" evidence="6">
    <location>
        <begin position="149"/>
        <end position="168"/>
    </location>
</feature>
<evidence type="ECO:0000313" key="9">
    <source>
        <dbReference type="Proteomes" id="UP001283361"/>
    </source>
</evidence>
<dbReference type="GO" id="GO:0022857">
    <property type="term" value="F:transmembrane transporter activity"/>
    <property type="evidence" value="ECO:0007669"/>
    <property type="project" value="InterPro"/>
</dbReference>
<comment type="caution">
    <text evidence="8">The sequence shown here is derived from an EMBL/GenBank/DDBJ whole genome shotgun (WGS) entry which is preliminary data.</text>
</comment>
<evidence type="ECO:0000256" key="4">
    <source>
        <dbReference type="ARBA" id="ARBA00023136"/>
    </source>
</evidence>
<keyword evidence="9" id="KW-1185">Reference proteome</keyword>
<keyword evidence="3 6" id="KW-1133">Transmembrane helix</keyword>
<keyword evidence="4 6" id="KW-0472">Membrane</keyword>
<dbReference type="PROSITE" id="PS50850">
    <property type="entry name" value="MFS"/>
    <property type="match status" value="1"/>
</dbReference>
<feature type="transmembrane region" description="Helical" evidence="6">
    <location>
        <begin position="205"/>
        <end position="226"/>
    </location>
</feature>
<evidence type="ECO:0000256" key="5">
    <source>
        <dbReference type="SAM" id="MobiDB-lite"/>
    </source>
</evidence>
<feature type="transmembrane region" description="Helical" evidence="6">
    <location>
        <begin position="377"/>
        <end position="397"/>
    </location>
</feature>
<dbReference type="EMBL" id="JAWDGP010002748">
    <property type="protein sequence ID" value="KAK3780291.1"/>
    <property type="molecule type" value="Genomic_DNA"/>
</dbReference>